<dbReference type="InterPro" id="IPR036737">
    <property type="entry name" value="OmpA-like_sf"/>
</dbReference>
<dbReference type="Proteomes" id="UP000248729">
    <property type="component" value="Unassembled WGS sequence"/>
</dbReference>
<evidence type="ECO:0000256" key="2">
    <source>
        <dbReference type="SAM" id="Phobius"/>
    </source>
</evidence>
<dbReference type="Gene3D" id="3.30.1330.60">
    <property type="entry name" value="OmpA-like domain"/>
    <property type="match status" value="1"/>
</dbReference>
<evidence type="ECO:0000313" key="3">
    <source>
        <dbReference type="EMBL" id="RAS69688.1"/>
    </source>
</evidence>
<dbReference type="GO" id="GO:0005886">
    <property type="term" value="C:plasma membrane"/>
    <property type="evidence" value="ECO:0007669"/>
    <property type="project" value="TreeGrafter"/>
</dbReference>
<evidence type="ECO:0000313" key="4">
    <source>
        <dbReference type="Proteomes" id="UP000248729"/>
    </source>
</evidence>
<organism evidence="3 4">
    <name type="scientific">Vibrio diazotrophicus</name>
    <dbReference type="NCBI Taxonomy" id="685"/>
    <lineage>
        <taxon>Bacteria</taxon>
        <taxon>Pseudomonadati</taxon>
        <taxon>Pseudomonadota</taxon>
        <taxon>Gammaproteobacteria</taxon>
        <taxon>Vibrionales</taxon>
        <taxon>Vibrionaceae</taxon>
        <taxon>Vibrio</taxon>
    </lineage>
</organism>
<sequence>MKQAVSVFYARFKSAPKWLRASTYLALTYVTYAVIIGLIAPAVIQSQAPKQLSQLLGRNVQLEKVSINPFLLRARIENFAILEQDQQQAFTQFAMLEVEVNFWQSLLSLTPTVDHLFLVQPGIQVQRLDEHNAFNFSDILETLARNNPPQTEENASEVAATNTIPAFKIHAVAITDGDVRFADSVTGADLNYQQISLKLNNIDSQAYALSLPANQDGNLNLTENANQYQLSLVSADQSPLALNGQFQLSPFEIKGDVALNDLTLTPYWPFVKDLIAARLSDGSVSFSTNYHAKQVNDSLSYQTQNGQFSLSNLVFSDQQSEKVKLPSLVVSDIQLSGDEQLINIADTSMQGLWFDALLDKNGLDLAALFTPRTQTNGVAPNQDTSANQAASQESATPQWKVRLEQFSMADSDFNVLEKVQSQGVHWRVHPMTVTTKTIQSDLIDPIEYDVALDVSSSSKQQPENTRGSFATQGSVDVKALKVDGNLSIDSLDLTQLQPYLTPYLNIRLTKGALNTKGNYNVNGADDINFDGSLSVNNLLMRDTIKREPLMKWQKMSVDSLRFSSKQNQLIIKTVLLDAPYAKVMIADDKRTNIGDIVVTNQSDTSKAATDITTTTTTKATVTTKGNSSKPMSVMIQQIKFANGSAFFADNSLTPNFASGIELLEGSIKNLSSTPGTKASVDIAGKIDKYAPVTLKGEINPLIEKPYLDLALVFRSVELTSVNPYSGTYAGYYIDKGQLSLDLNYRLDDNQLQGTNHLVIDQLQLGKPSDSSLATSLPITLAIAILQDRHGVIDLGVNVSGEVDDPDFSFGSVILKAFANIITKAVTAPFSLLADLVGTDEELNQVTFQAGIATLDDEEKQRIGKLAQALQERPILKVSVEGSVSAPDDSYALAEQNVQKTLLTNSGLETLPEPFSASRITESAPLVDALEELAEKQLQLDIRQERDKVEQQLTEKAQGAEVTKEQIETVVHMGLYNQLVKASNVDKNSLSNLAAERAKAVKAYLVEEQQISPDRVFLLDSKTDLKTEKNGAELTVGAE</sequence>
<feature type="transmembrane region" description="Helical" evidence="2">
    <location>
        <begin position="21"/>
        <end position="44"/>
    </location>
</feature>
<dbReference type="PANTHER" id="PTHR30441:SF8">
    <property type="entry name" value="DUF748 DOMAIN-CONTAINING PROTEIN"/>
    <property type="match status" value="1"/>
</dbReference>
<dbReference type="Pfam" id="PF05359">
    <property type="entry name" value="DUF748"/>
    <property type="match status" value="2"/>
</dbReference>
<evidence type="ECO:0000256" key="1">
    <source>
        <dbReference type="SAM" id="MobiDB-lite"/>
    </source>
</evidence>
<dbReference type="InterPro" id="IPR008023">
    <property type="entry name" value="DUF748"/>
</dbReference>
<name>A0A329EHD4_VIBDI</name>
<protein>
    <submittedName>
        <fullName evidence="3">Uncharacterized protein DUF748</fullName>
    </submittedName>
</protein>
<dbReference type="GO" id="GO:0090313">
    <property type="term" value="P:regulation of protein targeting to membrane"/>
    <property type="evidence" value="ECO:0007669"/>
    <property type="project" value="TreeGrafter"/>
</dbReference>
<dbReference type="PANTHER" id="PTHR30441">
    <property type="entry name" value="DUF748 DOMAIN-CONTAINING PROTEIN"/>
    <property type="match status" value="1"/>
</dbReference>
<dbReference type="InterPro" id="IPR052894">
    <property type="entry name" value="AsmA-related"/>
</dbReference>
<dbReference type="EMBL" id="QLTR01000001">
    <property type="protein sequence ID" value="RAS69688.1"/>
    <property type="molecule type" value="Genomic_DNA"/>
</dbReference>
<accession>A0A329EHD4</accession>
<dbReference type="RefSeq" id="WP_112403125.1">
    <property type="nucleotide sequence ID" value="NZ_QLTR01000001.1"/>
</dbReference>
<reference evidence="3 4" key="1">
    <citation type="submission" date="2018-06" db="EMBL/GenBank/DDBJ databases">
        <title>Freshwater and sediment microbial communities from various areas in North America, analyzing microbe dynamics in response to fracking.</title>
        <authorList>
            <person name="Lamendella R."/>
        </authorList>
    </citation>
    <scope>NUCLEOTIDE SEQUENCE [LARGE SCALE GENOMIC DNA]</scope>
    <source>
        <strain evidence="3 4">99A</strain>
    </source>
</reference>
<keyword evidence="2" id="KW-1133">Transmembrane helix</keyword>
<proteinExistence type="predicted"/>
<gene>
    <name evidence="3" type="ORF">DET48_101263</name>
</gene>
<dbReference type="AlphaFoldDB" id="A0A329EHD4"/>
<keyword evidence="2" id="KW-0472">Membrane</keyword>
<feature type="region of interest" description="Disordered" evidence="1">
    <location>
        <begin position="375"/>
        <end position="396"/>
    </location>
</feature>
<keyword evidence="2" id="KW-0812">Transmembrane</keyword>
<comment type="caution">
    <text evidence="3">The sequence shown here is derived from an EMBL/GenBank/DDBJ whole genome shotgun (WGS) entry which is preliminary data.</text>
</comment>